<dbReference type="SMART" id="SM00347">
    <property type="entry name" value="HTH_MARR"/>
    <property type="match status" value="1"/>
</dbReference>
<evidence type="ECO:0000259" key="2">
    <source>
        <dbReference type="PROSITE" id="PS50995"/>
    </source>
</evidence>
<protein>
    <submittedName>
        <fullName evidence="3">Transcriptional regulator</fullName>
    </submittedName>
</protein>
<dbReference type="InterPro" id="IPR036390">
    <property type="entry name" value="WH_DNA-bd_sf"/>
</dbReference>
<dbReference type="GO" id="GO:0006950">
    <property type="term" value="P:response to stress"/>
    <property type="evidence" value="ECO:0007669"/>
    <property type="project" value="TreeGrafter"/>
</dbReference>
<evidence type="ECO:0000313" key="4">
    <source>
        <dbReference type="Proteomes" id="UP000032545"/>
    </source>
</evidence>
<proteinExistence type="predicted"/>
<dbReference type="InterPro" id="IPR039422">
    <property type="entry name" value="MarR/SlyA-like"/>
</dbReference>
<dbReference type="InterPro" id="IPR036388">
    <property type="entry name" value="WH-like_DNA-bd_sf"/>
</dbReference>
<feature type="domain" description="HTH marR-type" evidence="2">
    <location>
        <begin position="13"/>
        <end position="153"/>
    </location>
</feature>
<dbReference type="Pfam" id="PF01047">
    <property type="entry name" value="MarR"/>
    <property type="match status" value="1"/>
</dbReference>
<organism evidence="3 4">
    <name type="scientific">Frankia torreyi</name>
    <dbReference type="NCBI Taxonomy" id="1856"/>
    <lineage>
        <taxon>Bacteria</taxon>
        <taxon>Bacillati</taxon>
        <taxon>Actinomycetota</taxon>
        <taxon>Actinomycetes</taxon>
        <taxon>Frankiales</taxon>
        <taxon>Frankiaceae</taxon>
        <taxon>Frankia</taxon>
    </lineage>
</organism>
<gene>
    <name evidence="3" type="ORF">FF36_02370</name>
</gene>
<dbReference type="RefSeq" id="WP_082121839.1">
    <property type="nucleotide sequence ID" value="NZ_JYFN01000014.1"/>
</dbReference>
<dbReference type="SUPFAM" id="SSF46785">
    <property type="entry name" value="Winged helix' DNA-binding domain"/>
    <property type="match status" value="1"/>
</dbReference>
<feature type="compositionally biased region" description="Basic and acidic residues" evidence="1">
    <location>
        <begin position="190"/>
        <end position="204"/>
    </location>
</feature>
<dbReference type="Gene3D" id="1.10.10.10">
    <property type="entry name" value="Winged helix-like DNA-binding domain superfamily/Winged helix DNA-binding domain"/>
    <property type="match status" value="1"/>
</dbReference>
<evidence type="ECO:0000256" key="1">
    <source>
        <dbReference type="SAM" id="MobiDB-lite"/>
    </source>
</evidence>
<dbReference type="PATRIC" id="fig|1502723.3.peg.1402"/>
<reference evidence="4" key="1">
    <citation type="submission" date="2015-02" db="EMBL/GenBank/DDBJ databases">
        <title>Draft Genome of Frankia sp. CpI1-S.</title>
        <authorList>
            <person name="Oshone R.T."/>
            <person name="Ngom M."/>
            <person name="Ghodhbane-Gtari F."/>
            <person name="Gtari M."/>
            <person name="Morris K."/>
            <person name="Thomas K."/>
            <person name="Sen A."/>
            <person name="Tisa L.S."/>
        </authorList>
    </citation>
    <scope>NUCLEOTIDE SEQUENCE [LARGE SCALE GENOMIC DNA]</scope>
    <source>
        <strain evidence="4">CpI1-S</strain>
    </source>
</reference>
<dbReference type="PANTHER" id="PTHR33164">
    <property type="entry name" value="TRANSCRIPTIONAL REGULATOR, MARR FAMILY"/>
    <property type="match status" value="1"/>
</dbReference>
<keyword evidence="4" id="KW-1185">Reference proteome</keyword>
<dbReference type="InterPro" id="IPR011991">
    <property type="entry name" value="ArsR-like_HTH"/>
</dbReference>
<reference evidence="3 4" key="2">
    <citation type="journal article" date="2016" name="Genome Announc.">
        <title>Permanent Draft Genome Sequences for Two Variants of Frankia sp. Strain CpI1, the First Frankia Strain Isolated from Root Nodules of Comptonia peregrina.</title>
        <authorList>
            <person name="Oshone R."/>
            <person name="Hurst S.G.IV."/>
            <person name="Abebe-Akele F."/>
            <person name="Simpson S."/>
            <person name="Morris K."/>
            <person name="Thomas W.K."/>
            <person name="Tisa L.S."/>
        </authorList>
    </citation>
    <scope>NUCLEOTIDE SEQUENCE [LARGE SCALE GENOMIC DNA]</scope>
    <source>
        <strain evidence="4">CpI1-S</strain>
    </source>
</reference>
<comment type="caution">
    <text evidence="3">The sequence shown here is derived from an EMBL/GenBank/DDBJ whole genome shotgun (WGS) entry which is preliminary data.</text>
</comment>
<evidence type="ECO:0000313" key="3">
    <source>
        <dbReference type="EMBL" id="KJE23412.1"/>
    </source>
</evidence>
<dbReference type="InterPro" id="IPR000835">
    <property type="entry name" value="HTH_MarR-typ"/>
</dbReference>
<feature type="region of interest" description="Disordered" evidence="1">
    <location>
        <begin position="156"/>
        <end position="204"/>
    </location>
</feature>
<dbReference type="GO" id="GO:0003700">
    <property type="term" value="F:DNA-binding transcription factor activity"/>
    <property type="evidence" value="ECO:0007669"/>
    <property type="project" value="InterPro"/>
</dbReference>
<dbReference type="OrthoDB" id="5148120at2"/>
<name>A0A0D8BJ38_9ACTN</name>
<sequence length="204" mass="21704">MDPAPAPATPTALAALERALADVARILADRATVDDLARRSGFDLPAASWALLEYLDGHGPMPVSAVAACHGVDVSSVTPRIKRLERDGLISRRREPRDARIHLIHITDRGRHALDSVHAARRDLLDTAIAELDPTHVGIAAGVLELIAGRLSTTRRRIDAQSPGGASPHPLGLGPEDDPRDLPPTSAEAGRARRPGDRSESIPT</sequence>
<dbReference type="AlphaFoldDB" id="A0A0D8BJ38"/>
<dbReference type="Proteomes" id="UP000032545">
    <property type="component" value="Unassembled WGS sequence"/>
</dbReference>
<dbReference type="PROSITE" id="PS50995">
    <property type="entry name" value="HTH_MARR_2"/>
    <property type="match status" value="1"/>
</dbReference>
<dbReference type="CDD" id="cd00090">
    <property type="entry name" value="HTH_ARSR"/>
    <property type="match status" value="1"/>
</dbReference>
<dbReference type="EMBL" id="JYFN01000014">
    <property type="protein sequence ID" value="KJE23412.1"/>
    <property type="molecule type" value="Genomic_DNA"/>
</dbReference>
<dbReference type="PANTHER" id="PTHR33164:SF57">
    <property type="entry name" value="MARR-FAMILY TRANSCRIPTIONAL REGULATOR"/>
    <property type="match status" value="1"/>
</dbReference>
<accession>A0A0D8BJ38</accession>